<gene>
    <name evidence="3" type="ORF">L873DRAFT_1817504</name>
</gene>
<evidence type="ECO:0000256" key="1">
    <source>
        <dbReference type="SAM" id="MobiDB-lite"/>
    </source>
</evidence>
<protein>
    <submittedName>
        <fullName evidence="3">Uncharacterized protein</fullName>
    </submittedName>
</protein>
<dbReference type="OrthoDB" id="10538726at2759"/>
<feature type="chain" id="PRO_5018084615" evidence="2">
    <location>
        <begin position="20"/>
        <end position="102"/>
    </location>
</feature>
<name>A0A3N4J2X7_9PEZI</name>
<dbReference type="EMBL" id="ML120471">
    <property type="protein sequence ID" value="RPA92515.1"/>
    <property type="molecule type" value="Genomic_DNA"/>
</dbReference>
<evidence type="ECO:0000313" key="4">
    <source>
        <dbReference type="Proteomes" id="UP000276215"/>
    </source>
</evidence>
<reference evidence="3 4" key="1">
    <citation type="journal article" date="2018" name="Nat. Ecol. Evol.">
        <title>Pezizomycetes genomes reveal the molecular basis of ectomycorrhizal truffle lifestyle.</title>
        <authorList>
            <person name="Murat C."/>
            <person name="Payen T."/>
            <person name="Noel B."/>
            <person name="Kuo A."/>
            <person name="Morin E."/>
            <person name="Chen J."/>
            <person name="Kohler A."/>
            <person name="Krizsan K."/>
            <person name="Balestrini R."/>
            <person name="Da Silva C."/>
            <person name="Montanini B."/>
            <person name="Hainaut M."/>
            <person name="Levati E."/>
            <person name="Barry K.W."/>
            <person name="Belfiori B."/>
            <person name="Cichocki N."/>
            <person name="Clum A."/>
            <person name="Dockter R.B."/>
            <person name="Fauchery L."/>
            <person name="Guy J."/>
            <person name="Iotti M."/>
            <person name="Le Tacon F."/>
            <person name="Lindquist E.A."/>
            <person name="Lipzen A."/>
            <person name="Malagnac F."/>
            <person name="Mello A."/>
            <person name="Molinier V."/>
            <person name="Miyauchi S."/>
            <person name="Poulain J."/>
            <person name="Riccioni C."/>
            <person name="Rubini A."/>
            <person name="Sitrit Y."/>
            <person name="Splivallo R."/>
            <person name="Traeger S."/>
            <person name="Wang M."/>
            <person name="Zifcakova L."/>
            <person name="Wipf D."/>
            <person name="Zambonelli A."/>
            <person name="Paolocci F."/>
            <person name="Nowrousian M."/>
            <person name="Ottonello S."/>
            <person name="Baldrian P."/>
            <person name="Spatafora J.W."/>
            <person name="Henrissat B."/>
            <person name="Nagy L.G."/>
            <person name="Aury J.M."/>
            <person name="Wincker P."/>
            <person name="Grigoriev I.V."/>
            <person name="Bonfante P."/>
            <person name="Martin F.M."/>
        </authorList>
    </citation>
    <scope>NUCLEOTIDE SEQUENCE [LARGE SCALE GENOMIC DNA]</scope>
    <source>
        <strain evidence="3 4">120613-1</strain>
    </source>
</reference>
<accession>A0A3N4J2X7</accession>
<sequence>MLTPTPILILSLFTLLTVTAPLPQEGNQQFDLHNKSPSSTLTPSAAAPTTAPSNARDLSAAVAAEALKKKAKQPITGDDGMKVGMAAAMEGLGSATGVLSAL</sequence>
<feature type="region of interest" description="Disordered" evidence="1">
    <location>
        <begin position="26"/>
        <end position="55"/>
    </location>
</feature>
<evidence type="ECO:0000313" key="3">
    <source>
        <dbReference type="EMBL" id="RPA92515.1"/>
    </source>
</evidence>
<feature type="compositionally biased region" description="Low complexity" evidence="1">
    <location>
        <begin position="36"/>
        <end position="53"/>
    </location>
</feature>
<keyword evidence="2" id="KW-0732">Signal</keyword>
<feature type="signal peptide" evidence="2">
    <location>
        <begin position="1"/>
        <end position="19"/>
    </location>
</feature>
<dbReference type="AlphaFoldDB" id="A0A3N4J2X7"/>
<keyword evidence="4" id="KW-1185">Reference proteome</keyword>
<proteinExistence type="predicted"/>
<evidence type="ECO:0000256" key="2">
    <source>
        <dbReference type="SAM" id="SignalP"/>
    </source>
</evidence>
<dbReference type="Proteomes" id="UP000276215">
    <property type="component" value="Unassembled WGS sequence"/>
</dbReference>
<organism evidence="3 4">
    <name type="scientific">Choiromyces venosus 120613-1</name>
    <dbReference type="NCBI Taxonomy" id="1336337"/>
    <lineage>
        <taxon>Eukaryota</taxon>
        <taxon>Fungi</taxon>
        <taxon>Dikarya</taxon>
        <taxon>Ascomycota</taxon>
        <taxon>Pezizomycotina</taxon>
        <taxon>Pezizomycetes</taxon>
        <taxon>Pezizales</taxon>
        <taxon>Tuberaceae</taxon>
        <taxon>Choiromyces</taxon>
    </lineage>
</organism>